<evidence type="ECO:0008006" key="3">
    <source>
        <dbReference type="Google" id="ProtNLM"/>
    </source>
</evidence>
<dbReference type="EMBL" id="JAJHVV010000012">
    <property type="protein sequence ID" value="MCK6265080.1"/>
    <property type="molecule type" value="Genomic_DNA"/>
</dbReference>
<evidence type="ECO:0000313" key="2">
    <source>
        <dbReference type="Proteomes" id="UP001139559"/>
    </source>
</evidence>
<protein>
    <recommendedName>
        <fullName evidence="3">30S ribosomal protein S6 modification protein</fullName>
    </recommendedName>
</protein>
<sequence>MFSQSKILVWYQVASQKVVLGEALSSENCDVVSDWRRAPSDEDCKAAQGYRLSLFDDDGREIADKPVSMFTADAFLDGIKKASL</sequence>
<evidence type="ECO:0000313" key="1">
    <source>
        <dbReference type="EMBL" id="MCK6265080.1"/>
    </source>
</evidence>
<keyword evidence="2" id="KW-1185">Reference proteome</keyword>
<dbReference type="AlphaFoldDB" id="A0A9X1XMH6"/>
<proteinExistence type="predicted"/>
<organism evidence="1 2">
    <name type="scientific">Vibrio amylolyticus</name>
    <dbReference type="NCBI Taxonomy" id="2847292"/>
    <lineage>
        <taxon>Bacteria</taxon>
        <taxon>Pseudomonadati</taxon>
        <taxon>Pseudomonadota</taxon>
        <taxon>Gammaproteobacteria</taxon>
        <taxon>Vibrionales</taxon>
        <taxon>Vibrionaceae</taxon>
        <taxon>Vibrio</taxon>
    </lineage>
</organism>
<gene>
    <name evidence="1" type="ORF">KP803_17515</name>
</gene>
<reference evidence="1" key="1">
    <citation type="submission" date="2021-11" db="EMBL/GenBank/DDBJ databases">
        <title>Vibrio ZSDE26 sp. nov. and Vibrio ZSDZ34 sp. nov., isolated from coastal seawater in Qingdao.</title>
        <authorList>
            <person name="Zhang P."/>
        </authorList>
    </citation>
    <scope>NUCLEOTIDE SEQUENCE</scope>
    <source>
        <strain evidence="1">ZSDE26</strain>
    </source>
</reference>
<name>A0A9X1XMH6_9VIBR</name>
<dbReference type="Proteomes" id="UP001139559">
    <property type="component" value="Unassembled WGS sequence"/>
</dbReference>
<dbReference type="RefSeq" id="WP_248010164.1">
    <property type="nucleotide sequence ID" value="NZ_JAJHVV010000012.1"/>
</dbReference>
<accession>A0A9X1XMH6</accession>
<comment type="caution">
    <text evidence="1">The sequence shown here is derived from an EMBL/GenBank/DDBJ whole genome shotgun (WGS) entry which is preliminary data.</text>
</comment>